<sequence length="71" mass="8103">MTFQFDVFLLEGPHLRRGLHDRNGHVSEDLISIAKGSNGQALAFTKDRSLVRPSRKRSLFRNHVTTRTPES</sequence>
<name>A0AAN8SVG0_SOLBU</name>
<gene>
    <name evidence="1" type="ORF">RDI58_028954</name>
</gene>
<proteinExistence type="predicted"/>
<dbReference type="Proteomes" id="UP001371456">
    <property type="component" value="Unassembled WGS sequence"/>
</dbReference>
<reference evidence="1 2" key="1">
    <citation type="submission" date="2024-02" db="EMBL/GenBank/DDBJ databases">
        <title>de novo genome assembly of Solanum bulbocastanum strain 11H21.</title>
        <authorList>
            <person name="Hosaka A.J."/>
        </authorList>
    </citation>
    <scope>NUCLEOTIDE SEQUENCE [LARGE SCALE GENOMIC DNA]</scope>
    <source>
        <tissue evidence="1">Young leaves</tissue>
    </source>
</reference>
<dbReference type="AlphaFoldDB" id="A0AAN8SVG0"/>
<protein>
    <submittedName>
        <fullName evidence="1">Uncharacterized protein</fullName>
    </submittedName>
</protein>
<evidence type="ECO:0000313" key="2">
    <source>
        <dbReference type="Proteomes" id="UP001371456"/>
    </source>
</evidence>
<organism evidence="1 2">
    <name type="scientific">Solanum bulbocastanum</name>
    <name type="common">Wild potato</name>
    <dbReference type="NCBI Taxonomy" id="147425"/>
    <lineage>
        <taxon>Eukaryota</taxon>
        <taxon>Viridiplantae</taxon>
        <taxon>Streptophyta</taxon>
        <taxon>Embryophyta</taxon>
        <taxon>Tracheophyta</taxon>
        <taxon>Spermatophyta</taxon>
        <taxon>Magnoliopsida</taxon>
        <taxon>eudicotyledons</taxon>
        <taxon>Gunneridae</taxon>
        <taxon>Pentapetalae</taxon>
        <taxon>asterids</taxon>
        <taxon>lamiids</taxon>
        <taxon>Solanales</taxon>
        <taxon>Solanaceae</taxon>
        <taxon>Solanoideae</taxon>
        <taxon>Solaneae</taxon>
        <taxon>Solanum</taxon>
    </lineage>
</organism>
<dbReference type="EMBL" id="JBANQN010000012">
    <property type="protein sequence ID" value="KAK6773716.1"/>
    <property type="molecule type" value="Genomic_DNA"/>
</dbReference>
<evidence type="ECO:0000313" key="1">
    <source>
        <dbReference type="EMBL" id="KAK6773716.1"/>
    </source>
</evidence>
<keyword evidence="2" id="KW-1185">Reference proteome</keyword>
<comment type="caution">
    <text evidence="1">The sequence shown here is derived from an EMBL/GenBank/DDBJ whole genome shotgun (WGS) entry which is preliminary data.</text>
</comment>
<accession>A0AAN8SVG0</accession>